<dbReference type="InterPro" id="IPR029063">
    <property type="entry name" value="SAM-dependent_MTases_sf"/>
</dbReference>
<dbReference type="GO" id="GO:0032259">
    <property type="term" value="P:methylation"/>
    <property type="evidence" value="ECO:0007669"/>
    <property type="project" value="UniProtKB-KW"/>
</dbReference>
<dbReference type="AlphaFoldDB" id="A0A7K3WM40"/>
<protein>
    <submittedName>
        <fullName evidence="2">FkbM family methyltransferase</fullName>
    </submittedName>
</protein>
<keyword evidence="2" id="KW-0489">Methyltransferase</keyword>
<dbReference type="Gene3D" id="3.40.50.150">
    <property type="entry name" value="Vaccinia Virus protein VP39"/>
    <property type="match status" value="1"/>
</dbReference>
<dbReference type="InterPro" id="IPR006342">
    <property type="entry name" value="FkbM_mtfrase"/>
</dbReference>
<dbReference type="Proteomes" id="UP000486602">
    <property type="component" value="Unassembled WGS sequence"/>
</dbReference>
<evidence type="ECO:0000313" key="2">
    <source>
        <dbReference type="EMBL" id="NEN22719.1"/>
    </source>
</evidence>
<dbReference type="PANTHER" id="PTHR32026">
    <property type="entry name" value="METHYLTRANSFERASE-LIKE PROTEIN 24"/>
    <property type="match status" value="1"/>
</dbReference>
<keyword evidence="3" id="KW-1185">Reference proteome</keyword>
<organism evidence="2 3">
    <name type="scientific">Cryomorpha ignava</name>
    <dbReference type="NCBI Taxonomy" id="101383"/>
    <lineage>
        <taxon>Bacteria</taxon>
        <taxon>Pseudomonadati</taxon>
        <taxon>Bacteroidota</taxon>
        <taxon>Flavobacteriia</taxon>
        <taxon>Flavobacteriales</taxon>
        <taxon>Cryomorphaceae</taxon>
        <taxon>Cryomorpha</taxon>
    </lineage>
</organism>
<dbReference type="SUPFAM" id="SSF53335">
    <property type="entry name" value="S-adenosyl-L-methionine-dependent methyltransferases"/>
    <property type="match status" value="1"/>
</dbReference>
<proteinExistence type="predicted"/>
<keyword evidence="2" id="KW-0808">Transferase</keyword>
<dbReference type="EMBL" id="JAAGVY010000005">
    <property type="protein sequence ID" value="NEN22719.1"/>
    <property type="molecule type" value="Genomic_DNA"/>
</dbReference>
<evidence type="ECO:0000313" key="3">
    <source>
        <dbReference type="Proteomes" id="UP000486602"/>
    </source>
</evidence>
<dbReference type="GO" id="GO:0008168">
    <property type="term" value="F:methyltransferase activity"/>
    <property type="evidence" value="ECO:0007669"/>
    <property type="project" value="UniProtKB-KW"/>
</dbReference>
<dbReference type="Pfam" id="PF05050">
    <property type="entry name" value="Methyltransf_21"/>
    <property type="match status" value="1"/>
</dbReference>
<name>A0A7K3WM40_9FLAO</name>
<reference evidence="2 3" key="1">
    <citation type="submission" date="2020-02" db="EMBL/GenBank/DDBJ databases">
        <title>Out from the shadows clarifying the taxonomy of the family Cryomorphaceae and related taxa by utilizing the GTDB taxonomic framework.</title>
        <authorList>
            <person name="Bowman J.P."/>
        </authorList>
    </citation>
    <scope>NUCLEOTIDE SEQUENCE [LARGE SCALE GENOMIC DNA]</scope>
    <source>
        <strain evidence="2 3">QSSC 1-22</strain>
    </source>
</reference>
<evidence type="ECO:0000259" key="1">
    <source>
        <dbReference type="Pfam" id="PF05050"/>
    </source>
</evidence>
<feature type="domain" description="Methyltransferase FkbM" evidence="1">
    <location>
        <begin position="72"/>
        <end position="230"/>
    </location>
</feature>
<comment type="caution">
    <text evidence="2">The sequence shown here is derived from an EMBL/GenBank/DDBJ whole genome shotgun (WGS) entry which is preliminary data.</text>
</comment>
<dbReference type="PANTHER" id="PTHR32026:SF10">
    <property type="entry name" value="METHYLTRANSFERASE-LIKE PROTEIN 24-RELATED"/>
    <property type="match status" value="1"/>
</dbReference>
<dbReference type="NCBIfam" id="TIGR01444">
    <property type="entry name" value="fkbM_fam"/>
    <property type="match status" value="1"/>
</dbReference>
<dbReference type="RefSeq" id="WP_163283447.1">
    <property type="nucleotide sequence ID" value="NZ_JAAGVY010000005.1"/>
</dbReference>
<sequence>MLERIREQLNSIRLNYLSKKRGRVLARQIDEKKIAHLIKKVDCDHKWYGNNYGGFYINPVLLNSNSIIYSFGIGKDISFDKTCMKNHKCKIFAFDPTPKSINFIGKQNLPDSFTFFSYGITESESGVFNFHLPENPKGVSGSLVESDAVSADNSIEVEMKSFDDIVNELGHKHIDVIKMDIEGSEYTVLEKILNSEVTIDQMLIEFHDRLFDQENYRSKQIVEKLNNTGYAVFASSNTYEEVSFIHKRKLL</sequence>
<accession>A0A7K3WM40</accession>
<gene>
    <name evidence="2" type="ORF">G3O08_04265</name>
</gene>
<dbReference type="InterPro" id="IPR026913">
    <property type="entry name" value="METTL24"/>
</dbReference>